<dbReference type="Proteomes" id="UP001576776">
    <property type="component" value="Unassembled WGS sequence"/>
</dbReference>
<organism evidence="1 2">
    <name type="scientific">Floridaenema fluviatile BLCC-F154</name>
    <dbReference type="NCBI Taxonomy" id="3153640"/>
    <lineage>
        <taxon>Bacteria</taxon>
        <taxon>Bacillati</taxon>
        <taxon>Cyanobacteriota</taxon>
        <taxon>Cyanophyceae</taxon>
        <taxon>Oscillatoriophycideae</taxon>
        <taxon>Aerosakkonematales</taxon>
        <taxon>Aerosakkonemataceae</taxon>
        <taxon>Floridanema</taxon>
        <taxon>Floridanema fluviatile</taxon>
    </lineage>
</organism>
<proteinExistence type="predicted"/>
<accession>A0ABV4YGG1</accession>
<sequence length="44" mass="4936">MAIAFLLFTDCFSSSAIVLQSSSFEVVRSHQIPHFLYCTIALKI</sequence>
<comment type="caution">
    <text evidence="1">The sequence shown here is derived from an EMBL/GenBank/DDBJ whole genome shotgun (WGS) entry which is preliminary data.</text>
</comment>
<protein>
    <submittedName>
        <fullName evidence="1">Uncharacterized protein</fullName>
    </submittedName>
</protein>
<evidence type="ECO:0000313" key="2">
    <source>
        <dbReference type="Proteomes" id="UP001576776"/>
    </source>
</evidence>
<reference evidence="1 2" key="1">
    <citation type="submission" date="2024-09" db="EMBL/GenBank/DDBJ databases">
        <title>Floridaenema gen nov. (Aerosakkonemataceae, Aerosakkonematales ord. nov., Cyanobacteria) from benthic tropical and subtropical fresh waters, with the description of four new species.</title>
        <authorList>
            <person name="Moretto J.A."/>
            <person name="Berthold D.E."/>
            <person name="Lefler F.W."/>
            <person name="Huang I.-S."/>
            <person name="Laughinghouse H. IV."/>
        </authorList>
    </citation>
    <scope>NUCLEOTIDE SEQUENCE [LARGE SCALE GENOMIC DNA]</scope>
    <source>
        <strain evidence="1 2">BLCC-F154</strain>
    </source>
</reference>
<keyword evidence="2" id="KW-1185">Reference proteome</keyword>
<evidence type="ECO:0000313" key="1">
    <source>
        <dbReference type="EMBL" id="MFB2937842.1"/>
    </source>
</evidence>
<gene>
    <name evidence="1" type="ORF">ACE1B6_21545</name>
</gene>
<dbReference type="RefSeq" id="WP_413259324.1">
    <property type="nucleotide sequence ID" value="NZ_JBHFNS010000078.1"/>
</dbReference>
<name>A0ABV4YGG1_9CYAN</name>
<dbReference type="EMBL" id="JBHFNS010000078">
    <property type="protein sequence ID" value="MFB2937842.1"/>
    <property type="molecule type" value="Genomic_DNA"/>
</dbReference>